<evidence type="ECO:0000313" key="4">
    <source>
        <dbReference type="Proteomes" id="UP000292686"/>
    </source>
</evidence>
<evidence type="ECO:0000313" key="5">
    <source>
        <dbReference type="Proteomes" id="UP000581087"/>
    </source>
</evidence>
<dbReference type="Proteomes" id="UP000292686">
    <property type="component" value="Unassembled WGS sequence"/>
</dbReference>
<dbReference type="RefSeq" id="WP_129172227.1">
    <property type="nucleotide sequence ID" value="NZ_JACCBI010000001.1"/>
</dbReference>
<reference evidence="2 5" key="2">
    <citation type="submission" date="2020-07" db="EMBL/GenBank/DDBJ databases">
        <title>Sequencing the genomes of 1000 actinobacteria strains.</title>
        <authorList>
            <person name="Klenk H.-P."/>
        </authorList>
    </citation>
    <scope>NUCLEOTIDE SEQUENCE [LARGE SCALE GENOMIC DNA]</scope>
    <source>
        <strain evidence="2 5">DSM 23870</strain>
    </source>
</reference>
<dbReference type="OrthoDB" id="4790882at2"/>
<comment type="caution">
    <text evidence="3">The sequence shown here is derived from an EMBL/GenBank/DDBJ whole genome shotgun (WGS) entry which is preliminary data.</text>
</comment>
<dbReference type="Proteomes" id="UP000581087">
    <property type="component" value="Unassembled WGS sequence"/>
</dbReference>
<evidence type="ECO:0000256" key="1">
    <source>
        <dbReference type="SAM" id="MobiDB-lite"/>
    </source>
</evidence>
<dbReference type="InterPro" id="IPR029058">
    <property type="entry name" value="AB_hydrolase_fold"/>
</dbReference>
<sequence>MVGRPGVVVTRVTTISTDEIFENVALLGLFEARLLDWAAAAREADLDAGCVPGIHSPSLTDFPGPGIALAEAADWASGTAALARELCEALARAAAAYDDSEAAIARFWSLGAAFAGWAAGAATPVLAFGALLQLGPPAVVASLALAASGGDPTALAEQLMRDIERDPGLLRDPRFVDVLRHLVDSVDDAAAGLVGLPAAFAGAVSSVGVRDSAAGLVALAGIAGLVGNAALRETPVRIETARPPSVARPPRGVEEMLERIPRERSVIRVERYGLPGEGAGYIVYVPGTSDAGLTPAGDPFDMTANVTALGGGDGASEAALREALAAAGARPGDAVIAVGHSQGGLVATSLGEGSDYRVPLAVNAGGPSPAAPMGGGVVVSLEHTDDPIPALGGVVPDDPSVFVRAPRALAEGDGAPGVLAAHSLDRYGETARTLDAENGAAARVVRTAIAEVTGGRPGEATEWEASRVSGPSSSRG</sequence>
<feature type="region of interest" description="Disordered" evidence="1">
    <location>
        <begin position="454"/>
        <end position="476"/>
    </location>
</feature>
<evidence type="ECO:0008006" key="6">
    <source>
        <dbReference type="Google" id="ProtNLM"/>
    </source>
</evidence>
<accession>A0A4Q2MBV4</accession>
<name>A0A4Q2MBV4_9MICO</name>
<dbReference type="EMBL" id="SDPM01000001">
    <property type="protein sequence ID" value="RXZ87963.1"/>
    <property type="molecule type" value="Genomic_DNA"/>
</dbReference>
<keyword evidence="4" id="KW-1185">Reference proteome</keyword>
<dbReference type="SUPFAM" id="SSF53474">
    <property type="entry name" value="alpha/beta-Hydrolases"/>
    <property type="match status" value="1"/>
</dbReference>
<dbReference type="EMBL" id="JACCBI010000001">
    <property type="protein sequence ID" value="NYD67865.1"/>
    <property type="molecule type" value="Genomic_DNA"/>
</dbReference>
<gene>
    <name evidence="2" type="ORF">BJ972_002384</name>
    <name evidence="3" type="ORF">ESP50_01850</name>
</gene>
<organism evidence="3 4">
    <name type="scientific">Agromyces atrinae</name>
    <dbReference type="NCBI Taxonomy" id="592376"/>
    <lineage>
        <taxon>Bacteria</taxon>
        <taxon>Bacillati</taxon>
        <taxon>Actinomycetota</taxon>
        <taxon>Actinomycetes</taxon>
        <taxon>Micrococcales</taxon>
        <taxon>Microbacteriaceae</taxon>
        <taxon>Agromyces</taxon>
    </lineage>
</organism>
<evidence type="ECO:0000313" key="2">
    <source>
        <dbReference type="EMBL" id="NYD67865.1"/>
    </source>
</evidence>
<evidence type="ECO:0000313" key="3">
    <source>
        <dbReference type="EMBL" id="RXZ87963.1"/>
    </source>
</evidence>
<reference evidence="3 4" key="1">
    <citation type="submission" date="2019-01" db="EMBL/GenBank/DDBJ databases">
        <title>Agromyces.</title>
        <authorList>
            <person name="Li J."/>
        </authorList>
    </citation>
    <scope>NUCLEOTIDE SEQUENCE [LARGE SCALE GENOMIC DNA]</scope>
    <source>
        <strain evidence="3 4">DSM 23870</strain>
    </source>
</reference>
<dbReference type="AlphaFoldDB" id="A0A4Q2MBV4"/>
<proteinExistence type="predicted"/>
<protein>
    <recommendedName>
        <fullName evidence="6">Alpha/beta hydrolase</fullName>
    </recommendedName>
</protein>